<proteinExistence type="predicted"/>
<reference evidence="2" key="1">
    <citation type="journal article" date="2017" name="Curr. Microbiol.">
        <title>Genomic Diversity of Type B3 Bacteriophages of Caulobacter crescentus.</title>
        <authorList>
            <person name="Ash K.T."/>
            <person name="Drake K.M."/>
            <person name="Gibbs W.S."/>
            <person name="Ely B."/>
        </authorList>
    </citation>
    <scope>NUCLEOTIDE SEQUENCE [LARGE SCALE GENOMIC DNA]</scope>
</reference>
<organism evidence="1 2">
    <name type="scientific">Caulobacter phage Ccr32</name>
    <dbReference type="NCBI Taxonomy" id="1959738"/>
    <lineage>
        <taxon>Viruses</taxon>
        <taxon>Duplodnaviria</taxon>
        <taxon>Heunggongvirae</taxon>
        <taxon>Uroviricota</taxon>
        <taxon>Caudoviricetes</taxon>
        <taxon>Jeanschmidtviridae</taxon>
        <taxon>Shapirovirus</taxon>
        <taxon>Shapirovirus cbk</taxon>
    </lineage>
</organism>
<gene>
    <name evidence="1" type="ORF">Ccr32_gp169</name>
</gene>
<evidence type="ECO:0000313" key="1">
    <source>
        <dbReference type="EMBL" id="ARB15087.1"/>
    </source>
</evidence>
<sequence>MAVPRNFAGANKVWNPAPGNEDTVAPLHTYTGPEGVISCWELTPAERAVVAETGLIWLQQPRRDLFVPQFVSGFPLMEHRNEDGVILKYDPDVGLEKEQP</sequence>
<dbReference type="Proteomes" id="UP000222485">
    <property type="component" value="Genome"/>
</dbReference>
<accession>A0A1V0EDV4</accession>
<evidence type="ECO:0000313" key="2">
    <source>
        <dbReference type="Proteomes" id="UP000222485"/>
    </source>
</evidence>
<dbReference type="EMBL" id="KY555146">
    <property type="protein sequence ID" value="ARB15087.1"/>
    <property type="molecule type" value="Genomic_DNA"/>
</dbReference>
<protein>
    <submittedName>
        <fullName evidence="1">Uncharacterized protein</fullName>
    </submittedName>
</protein>
<name>A0A1V0EDV4_9CAUD</name>